<sequence>MFLHPVYPMPIPRTPEAPCFNGHNLSEFMNVLESHLSRAQIVDEDIRVKYLMRYSTDAIRQAVGCLPELDRSRTGKSWEEAKIVLHDFYGYLDEHSPRAKFLRWVQSAADHPMFVSKAQVNTYYLDFMSRGQSLLDNAQISKKDLSFAFIQGAPSSMKATLRELIPEERRNRSMPYTIKNTLALLHSLASPVPLMSPSSKAVMNTVFQSPAARFQGAASLSKIGTHETRRLSLKLSTRTLPQMAITLPSSMFRHPALPPHNLAG</sequence>
<accession>A0A371CPX4</accession>
<dbReference type="EMBL" id="KZ857487">
    <property type="protein sequence ID" value="RDX42343.1"/>
    <property type="molecule type" value="Genomic_DNA"/>
</dbReference>
<organism evidence="1 2">
    <name type="scientific">Lentinus brumalis</name>
    <dbReference type="NCBI Taxonomy" id="2498619"/>
    <lineage>
        <taxon>Eukaryota</taxon>
        <taxon>Fungi</taxon>
        <taxon>Dikarya</taxon>
        <taxon>Basidiomycota</taxon>
        <taxon>Agaricomycotina</taxon>
        <taxon>Agaricomycetes</taxon>
        <taxon>Polyporales</taxon>
        <taxon>Polyporaceae</taxon>
        <taxon>Lentinus</taxon>
    </lineage>
</organism>
<gene>
    <name evidence="1" type="ORF">OH76DRAFT_1496869</name>
</gene>
<proteinExistence type="predicted"/>
<evidence type="ECO:0000313" key="1">
    <source>
        <dbReference type="EMBL" id="RDX42343.1"/>
    </source>
</evidence>
<name>A0A371CPX4_9APHY</name>
<dbReference type="STRING" id="139420.A0A371CPX4"/>
<evidence type="ECO:0000313" key="2">
    <source>
        <dbReference type="Proteomes" id="UP000256964"/>
    </source>
</evidence>
<protein>
    <submittedName>
        <fullName evidence="1">Uncharacterized protein</fullName>
    </submittedName>
</protein>
<keyword evidence="2" id="KW-1185">Reference proteome</keyword>
<reference evidence="1 2" key="1">
    <citation type="journal article" date="2018" name="Biotechnol. Biofuels">
        <title>Integrative visual omics of the white-rot fungus Polyporus brumalis exposes the biotechnological potential of its oxidative enzymes for delignifying raw plant biomass.</title>
        <authorList>
            <person name="Miyauchi S."/>
            <person name="Rancon A."/>
            <person name="Drula E."/>
            <person name="Hage H."/>
            <person name="Chaduli D."/>
            <person name="Favel A."/>
            <person name="Grisel S."/>
            <person name="Henrissat B."/>
            <person name="Herpoel-Gimbert I."/>
            <person name="Ruiz-Duenas F.J."/>
            <person name="Chevret D."/>
            <person name="Hainaut M."/>
            <person name="Lin J."/>
            <person name="Wang M."/>
            <person name="Pangilinan J."/>
            <person name="Lipzen A."/>
            <person name="Lesage-Meessen L."/>
            <person name="Navarro D."/>
            <person name="Riley R."/>
            <person name="Grigoriev I.V."/>
            <person name="Zhou S."/>
            <person name="Raouche S."/>
            <person name="Rosso M.N."/>
        </authorList>
    </citation>
    <scope>NUCLEOTIDE SEQUENCE [LARGE SCALE GENOMIC DNA]</scope>
    <source>
        <strain evidence="1 2">BRFM 1820</strain>
    </source>
</reference>
<dbReference type="OrthoDB" id="2752673at2759"/>
<dbReference type="AlphaFoldDB" id="A0A371CPX4"/>
<dbReference type="Proteomes" id="UP000256964">
    <property type="component" value="Unassembled WGS sequence"/>
</dbReference>